<evidence type="ECO:0000313" key="3">
    <source>
        <dbReference type="Proteomes" id="UP000002586"/>
    </source>
</evidence>
<evidence type="ECO:0000256" key="1">
    <source>
        <dbReference type="SAM" id="Coils"/>
    </source>
</evidence>
<accession>A0L6D8</accession>
<dbReference type="STRING" id="156889.Mmc1_1013"/>
<proteinExistence type="predicted"/>
<dbReference type="EMBL" id="CP000471">
    <property type="protein sequence ID" value="ABK43531.1"/>
    <property type="molecule type" value="Genomic_DNA"/>
</dbReference>
<keyword evidence="1" id="KW-0175">Coiled coil</keyword>
<reference evidence="2 3" key="2">
    <citation type="journal article" date="2012" name="Int. J. Syst. Evol. Microbiol.">
        <title>Magnetococcus marinus gen. nov., sp. nov., a marine, magnetotactic bacterium that represents a novel lineage (Magnetococcaceae fam. nov.; Magnetococcales ord. nov.) at the base of the Alphaproteobacteria.</title>
        <authorList>
            <person name="Bazylinski D.A."/>
            <person name="Williams T.J."/>
            <person name="Lefevre C.T."/>
            <person name="Berg R.J."/>
            <person name="Zhang C.L."/>
            <person name="Bowser S.S."/>
            <person name="Dean A.J."/>
            <person name="Beveridge T.J."/>
        </authorList>
    </citation>
    <scope>NUCLEOTIDE SEQUENCE [LARGE SCALE GENOMIC DNA]</scope>
    <source>
        <strain evidence="3">ATCC BAA-1437 / JCM 17883 / MC-1</strain>
    </source>
</reference>
<name>A0L6D8_MAGMM</name>
<reference evidence="3" key="1">
    <citation type="journal article" date="2009" name="Appl. Environ. Microbiol.">
        <title>Complete genome sequence of the chemolithoautotrophic marine magnetotactic coccus strain MC-1.</title>
        <authorList>
            <person name="Schubbe S."/>
            <person name="Williams T.J."/>
            <person name="Xie G."/>
            <person name="Kiss H.E."/>
            <person name="Brettin T.S."/>
            <person name="Martinez D."/>
            <person name="Ross C.A."/>
            <person name="Schuler D."/>
            <person name="Cox B.L."/>
            <person name="Nealson K.H."/>
            <person name="Bazylinski D.A."/>
        </authorList>
    </citation>
    <scope>NUCLEOTIDE SEQUENCE [LARGE SCALE GENOMIC DNA]</scope>
    <source>
        <strain evidence="3">ATCC BAA-1437 / JCM 17883 / MC-1</strain>
    </source>
</reference>
<dbReference type="HOGENOM" id="CLU_733190_0_0_5"/>
<organism evidence="2 3">
    <name type="scientific">Magnetococcus marinus (strain ATCC BAA-1437 / JCM 17883 / MC-1)</name>
    <dbReference type="NCBI Taxonomy" id="156889"/>
    <lineage>
        <taxon>Bacteria</taxon>
        <taxon>Pseudomonadati</taxon>
        <taxon>Pseudomonadota</taxon>
        <taxon>Magnetococcia</taxon>
        <taxon>Magnetococcales</taxon>
        <taxon>Magnetococcaceae</taxon>
        <taxon>Magnetococcus</taxon>
    </lineage>
</organism>
<gene>
    <name evidence="2" type="ordered locus">Mmc1_1013</name>
</gene>
<dbReference type="KEGG" id="mgm:Mmc1_1013"/>
<feature type="coiled-coil region" evidence="1">
    <location>
        <begin position="234"/>
        <end position="261"/>
    </location>
</feature>
<dbReference type="Proteomes" id="UP000002586">
    <property type="component" value="Chromosome"/>
</dbReference>
<keyword evidence="3" id="KW-1185">Reference proteome</keyword>
<sequence length="377" mass="41671">MGKARSWPCLVSIKGQTEDAPIKPNWSMDMQNSNSLRQEIINNHNAIAAKYGEAAYPPGGRMSGGVAPAPLVQSGQGPQGYGQELAQETLIPPAWQHWQALFLQLPEQAQAIIIEREMTLSDYEELDELMKRQDDLLQSLGKTRVQGLRELLDIHEMTRTDPHGYIQHFARHVGLDLQALVQGQAHGQAQQGVSPAAPAYAGERSPQLGGDAAAAYGVQGAGVAPLPNPEHAMARQVMQQLEQMEARMAWMERRADAHKLERQWEAFRDEVDASGQPKRPFCTLLEGEMAQQLQQGKPFDLPALYAEALANHPELQMRSETVAQPVQESEQQRRARAAARANKMVSGSLGAAQAEGSAQNRTLREEIIHNMKRLGYM</sequence>
<evidence type="ECO:0000313" key="2">
    <source>
        <dbReference type="EMBL" id="ABK43531.1"/>
    </source>
</evidence>
<dbReference type="AlphaFoldDB" id="A0L6D8"/>
<protein>
    <submittedName>
        <fullName evidence="2">Uncharacterized protein</fullName>
    </submittedName>
</protein>